<evidence type="ECO:0000313" key="3">
    <source>
        <dbReference type="EMBL" id="KAK9163714.1"/>
    </source>
</evidence>
<feature type="compositionally biased region" description="Basic and acidic residues" evidence="2">
    <location>
        <begin position="402"/>
        <end position="420"/>
    </location>
</feature>
<feature type="compositionally biased region" description="Basic and acidic residues" evidence="2">
    <location>
        <begin position="457"/>
        <end position="476"/>
    </location>
</feature>
<feature type="compositionally biased region" description="Basic and acidic residues" evidence="2">
    <location>
        <begin position="808"/>
        <end position="823"/>
    </location>
</feature>
<reference evidence="3 4" key="1">
    <citation type="submission" date="2024-01" db="EMBL/GenBank/DDBJ databases">
        <title>Genome assemblies of Stephania.</title>
        <authorList>
            <person name="Yang L."/>
        </authorList>
    </citation>
    <scope>NUCLEOTIDE SEQUENCE [LARGE SCALE GENOMIC DNA]</scope>
    <source>
        <strain evidence="3">YNDBR</strain>
        <tissue evidence="3">Leaf</tissue>
    </source>
</reference>
<dbReference type="PANTHER" id="PTHR36325:SF1">
    <property type="entry name" value="MYOSIN-2 HEAVY CHAIN-LIKE PROTEIN"/>
    <property type="match status" value="1"/>
</dbReference>
<feature type="region of interest" description="Disordered" evidence="2">
    <location>
        <begin position="365"/>
        <end position="385"/>
    </location>
</feature>
<dbReference type="AlphaFoldDB" id="A0AAP0L6P9"/>
<feature type="compositionally biased region" description="Polar residues" evidence="2">
    <location>
        <begin position="594"/>
        <end position="608"/>
    </location>
</feature>
<organism evidence="3 4">
    <name type="scientific">Stephania yunnanensis</name>
    <dbReference type="NCBI Taxonomy" id="152371"/>
    <lineage>
        <taxon>Eukaryota</taxon>
        <taxon>Viridiplantae</taxon>
        <taxon>Streptophyta</taxon>
        <taxon>Embryophyta</taxon>
        <taxon>Tracheophyta</taxon>
        <taxon>Spermatophyta</taxon>
        <taxon>Magnoliopsida</taxon>
        <taxon>Ranunculales</taxon>
        <taxon>Menispermaceae</taxon>
        <taxon>Menispermoideae</taxon>
        <taxon>Cissampelideae</taxon>
        <taxon>Stephania</taxon>
    </lineage>
</organism>
<feature type="region of interest" description="Disordered" evidence="2">
    <location>
        <begin position="507"/>
        <end position="534"/>
    </location>
</feature>
<feature type="compositionally biased region" description="Low complexity" evidence="2">
    <location>
        <begin position="367"/>
        <end position="380"/>
    </location>
</feature>
<feature type="compositionally biased region" description="Basic and acidic residues" evidence="2">
    <location>
        <begin position="584"/>
        <end position="593"/>
    </location>
</feature>
<accession>A0AAP0L6P9</accession>
<feature type="region of interest" description="Disordered" evidence="2">
    <location>
        <begin position="457"/>
        <end position="484"/>
    </location>
</feature>
<evidence type="ECO:0000313" key="4">
    <source>
        <dbReference type="Proteomes" id="UP001420932"/>
    </source>
</evidence>
<dbReference type="PANTHER" id="PTHR36325">
    <property type="entry name" value="MYOSIN-2 HEAVY CHAIN-LIKE PROTEIN"/>
    <property type="match status" value="1"/>
</dbReference>
<evidence type="ECO:0000256" key="2">
    <source>
        <dbReference type="SAM" id="MobiDB-lite"/>
    </source>
</evidence>
<keyword evidence="4" id="KW-1185">Reference proteome</keyword>
<gene>
    <name evidence="3" type="ORF">Syun_004616</name>
</gene>
<protein>
    <submittedName>
        <fullName evidence="3">Uncharacterized protein</fullName>
    </submittedName>
</protein>
<proteinExistence type="predicted"/>
<name>A0AAP0L6P9_9MAGN</name>
<feature type="region of interest" description="Disordered" evidence="2">
    <location>
        <begin position="402"/>
        <end position="429"/>
    </location>
</feature>
<comment type="caution">
    <text evidence="3">The sequence shown here is derived from an EMBL/GenBank/DDBJ whole genome shotgun (WGS) entry which is preliminary data.</text>
</comment>
<feature type="region of interest" description="Disordered" evidence="2">
    <location>
        <begin position="769"/>
        <end position="823"/>
    </location>
</feature>
<feature type="region of interest" description="Disordered" evidence="2">
    <location>
        <begin position="584"/>
        <end position="608"/>
    </location>
</feature>
<feature type="coiled-coil region" evidence="1">
    <location>
        <begin position="149"/>
        <end position="176"/>
    </location>
</feature>
<sequence>MDLGCLDLGCISVLDKHSNDDGIAVRDADADGSLTATSKIGKNKAAKETTQSMLNAVNRSTTQIKKPHRKNSSPLNWFPRKKTDSYLKRKIRLLQEVGGMNSSLVETLGDSNPHYSRVSREKIAAREAAQKAMEARKAAMVEASWCRILRAARIQCKEAEALLVKAEKNVAEAFEEAAAMGVIMYDRPNCPQKPCEVESSSVSKGGSTTHTVKASFETAFEVDKEVAAAVKNAFNRLANCPSPSKKDEFRDLLRRISQNPDVSEPDQKLSECSSECQLHSLPEMELVSHGEAKEGKFGNGRKPPDVKASKLIDTMLERLKRLQEDELSSLATIVATSGLNAALLEVENSKPHDLSSGIAYPYEPPLSSSSSFSTGRSSNSNVPEVPSLDKFLVKHVSRLEREVQEAKNKRKNETKEELNENSKSSTNALSGCNSDGLSFAAVPDLGSVLVKHASKLEKENEEVKKTSGKSFQEKRKQLAGKQDVPDIPSLDKFLVKHVTKLEREVEEAKNARKNIRSEQASDESSYKNQIRGKSRAEEIKKDIDQEENNQLRNNTVNSSKDELEVPGLDKVLVKHMSRLEREVREAKTARKNELLQSSRPADSSSIVASSAEDIATTGVKQAGKENINSNSQAIDMFGKILKESSMMEHEHTEKANMGLPPSNAKMCSARSPSMKSMSRIERAKLEAIQSFSVQGAKEESDCSLDKILVKKVHRLERDKTKALLEECNGIHNVKRQGEADDASNCESLDKVLVKHQSRLEKEKLLMVQQSEDDQMKRSTTTRQKAREKELEETWGGLSLGNSIRPHRSRLERDKAKRRQAAKETKFICLA</sequence>
<keyword evidence="1" id="KW-0175">Coiled coil</keyword>
<dbReference type="EMBL" id="JBBNAF010000002">
    <property type="protein sequence ID" value="KAK9163714.1"/>
    <property type="molecule type" value="Genomic_DNA"/>
</dbReference>
<dbReference type="Proteomes" id="UP001420932">
    <property type="component" value="Unassembled WGS sequence"/>
</dbReference>
<evidence type="ECO:0000256" key="1">
    <source>
        <dbReference type="SAM" id="Coils"/>
    </source>
</evidence>